<comment type="caution">
    <text evidence="1">The sequence shown here is derived from an EMBL/GenBank/DDBJ whole genome shotgun (WGS) entry which is preliminary data.</text>
</comment>
<keyword evidence="2" id="KW-1185">Reference proteome</keyword>
<organism evidence="1 2">
    <name type="scientific">Dreissena polymorpha</name>
    <name type="common">Zebra mussel</name>
    <name type="synonym">Mytilus polymorpha</name>
    <dbReference type="NCBI Taxonomy" id="45954"/>
    <lineage>
        <taxon>Eukaryota</taxon>
        <taxon>Metazoa</taxon>
        <taxon>Spiralia</taxon>
        <taxon>Lophotrochozoa</taxon>
        <taxon>Mollusca</taxon>
        <taxon>Bivalvia</taxon>
        <taxon>Autobranchia</taxon>
        <taxon>Heteroconchia</taxon>
        <taxon>Euheterodonta</taxon>
        <taxon>Imparidentia</taxon>
        <taxon>Neoheterodontei</taxon>
        <taxon>Myida</taxon>
        <taxon>Dreissenoidea</taxon>
        <taxon>Dreissenidae</taxon>
        <taxon>Dreissena</taxon>
    </lineage>
</organism>
<dbReference type="InterPro" id="IPR027417">
    <property type="entry name" value="P-loop_NTPase"/>
</dbReference>
<gene>
    <name evidence="1" type="ORF">DPMN_059088</name>
</gene>
<protein>
    <submittedName>
        <fullName evidence="1">Uncharacterized protein</fullName>
    </submittedName>
</protein>
<dbReference type="AlphaFoldDB" id="A0A9D4C2X8"/>
<name>A0A9D4C2X8_DREPO</name>
<evidence type="ECO:0000313" key="1">
    <source>
        <dbReference type="EMBL" id="KAH3716367.1"/>
    </source>
</evidence>
<reference evidence="1" key="1">
    <citation type="journal article" date="2019" name="bioRxiv">
        <title>The Genome of the Zebra Mussel, Dreissena polymorpha: A Resource for Invasive Species Research.</title>
        <authorList>
            <person name="McCartney M.A."/>
            <person name="Auch B."/>
            <person name="Kono T."/>
            <person name="Mallez S."/>
            <person name="Zhang Y."/>
            <person name="Obille A."/>
            <person name="Becker A."/>
            <person name="Abrahante J.E."/>
            <person name="Garbe J."/>
            <person name="Badalamenti J.P."/>
            <person name="Herman A."/>
            <person name="Mangelson H."/>
            <person name="Liachko I."/>
            <person name="Sullivan S."/>
            <person name="Sone E.D."/>
            <person name="Koren S."/>
            <person name="Silverstein K.A.T."/>
            <person name="Beckman K.B."/>
            <person name="Gohl D.M."/>
        </authorList>
    </citation>
    <scope>NUCLEOTIDE SEQUENCE</scope>
    <source>
        <strain evidence="1">Duluth1</strain>
        <tissue evidence="1">Whole animal</tissue>
    </source>
</reference>
<proteinExistence type="predicted"/>
<sequence length="80" mass="8620">MQLYNTIQQSESVIITGASGSGKSTCVGVLARALNRLNYLLFAPDHSKDELSTDRGVLNQVQHKLKVWKHSSVCMCGGAG</sequence>
<accession>A0A9D4C2X8</accession>
<dbReference type="Proteomes" id="UP000828390">
    <property type="component" value="Unassembled WGS sequence"/>
</dbReference>
<evidence type="ECO:0000313" key="2">
    <source>
        <dbReference type="Proteomes" id="UP000828390"/>
    </source>
</evidence>
<reference evidence="1" key="2">
    <citation type="submission" date="2020-11" db="EMBL/GenBank/DDBJ databases">
        <authorList>
            <person name="McCartney M.A."/>
            <person name="Auch B."/>
            <person name="Kono T."/>
            <person name="Mallez S."/>
            <person name="Becker A."/>
            <person name="Gohl D.M."/>
            <person name="Silverstein K.A.T."/>
            <person name="Koren S."/>
            <person name="Bechman K.B."/>
            <person name="Herman A."/>
            <person name="Abrahante J.E."/>
            <person name="Garbe J."/>
        </authorList>
    </citation>
    <scope>NUCLEOTIDE SEQUENCE</scope>
    <source>
        <strain evidence="1">Duluth1</strain>
        <tissue evidence="1">Whole animal</tissue>
    </source>
</reference>
<dbReference type="Gene3D" id="3.40.50.300">
    <property type="entry name" value="P-loop containing nucleotide triphosphate hydrolases"/>
    <property type="match status" value="1"/>
</dbReference>
<dbReference type="EMBL" id="JAIWYP010000013">
    <property type="protein sequence ID" value="KAH3716367.1"/>
    <property type="molecule type" value="Genomic_DNA"/>
</dbReference>
<dbReference type="SUPFAM" id="SSF53795">
    <property type="entry name" value="PEP carboxykinase-like"/>
    <property type="match status" value="1"/>
</dbReference>